<gene>
    <name evidence="16" type="primary">LOC108566436</name>
</gene>
<keyword evidence="9" id="KW-0832">Ubl conjugation</keyword>
<dbReference type="InterPro" id="IPR017441">
    <property type="entry name" value="Protein_kinase_ATP_BS"/>
</dbReference>
<keyword evidence="5 11" id="KW-0547">Nucleotide-binding</keyword>
<evidence type="ECO:0000256" key="2">
    <source>
        <dbReference type="ARBA" id="ARBA00022473"/>
    </source>
</evidence>
<keyword evidence="2" id="KW-0217">Developmental protein</keyword>
<keyword evidence="10" id="KW-0744">Spermatogenesis</keyword>
<dbReference type="GeneID" id="108566436"/>
<keyword evidence="4" id="KW-0479">Metal-binding</keyword>
<evidence type="ECO:0000259" key="14">
    <source>
        <dbReference type="PROSITE" id="PS50011"/>
    </source>
</evidence>
<dbReference type="Gene3D" id="1.10.510.10">
    <property type="entry name" value="Transferase(Phosphotransferase) domain 1"/>
    <property type="match status" value="1"/>
</dbReference>
<evidence type="ECO:0000313" key="15">
    <source>
        <dbReference type="Proteomes" id="UP000695000"/>
    </source>
</evidence>
<keyword evidence="3" id="KW-0597">Phosphoprotein</keyword>
<comment type="similarity">
    <text evidence="12">Belongs to the protein kinase superfamily.</text>
</comment>
<dbReference type="PANTHER" id="PTHR24346:SF102">
    <property type="entry name" value="TESTIS-SPECIFIC SERINE_THREONINE-PROTEIN KINASE 1"/>
    <property type="match status" value="1"/>
</dbReference>
<keyword evidence="7 11" id="KW-0067">ATP-binding</keyword>
<keyword evidence="13" id="KW-1133">Transmembrane helix</keyword>
<evidence type="ECO:0000256" key="5">
    <source>
        <dbReference type="ARBA" id="ARBA00022741"/>
    </source>
</evidence>
<evidence type="ECO:0000256" key="13">
    <source>
        <dbReference type="SAM" id="Phobius"/>
    </source>
</evidence>
<evidence type="ECO:0000256" key="10">
    <source>
        <dbReference type="ARBA" id="ARBA00022871"/>
    </source>
</evidence>
<keyword evidence="15" id="KW-1185">Reference proteome</keyword>
<keyword evidence="12" id="KW-0418">Kinase</keyword>
<protein>
    <submittedName>
        <fullName evidence="16">Testis-specific serine/threonine-protein kinase 1-like</fullName>
    </submittedName>
</protein>
<proteinExistence type="inferred from homology"/>
<evidence type="ECO:0000256" key="9">
    <source>
        <dbReference type="ARBA" id="ARBA00022843"/>
    </source>
</evidence>
<feature type="binding site" evidence="11">
    <location>
        <position position="57"/>
    </location>
    <ligand>
        <name>ATP</name>
        <dbReference type="ChEBI" id="CHEBI:30616"/>
    </ligand>
</feature>
<dbReference type="RefSeq" id="XP_017781794.1">
    <property type="nucleotide sequence ID" value="XM_017926305.1"/>
</dbReference>
<dbReference type="SUPFAM" id="SSF56112">
    <property type="entry name" value="Protein kinase-like (PK-like)"/>
    <property type="match status" value="1"/>
</dbReference>
<dbReference type="InterPro" id="IPR008271">
    <property type="entry name" value="Ser/Thr_kinase_AS"/>
</dbReference>
<dbReference type="Pfam" id="PF00069">
    <property type="entry name" value="Pkinase"/>
    <property type="match status" value="1"/>
</dbReference>
<reference evidence="16" key="1">
    <citation type="submission" date="2025-08" db="UniProtKB">
        <authorList>
            <consortium name="RefSeq"/>
        </authorList>
    </citation>
    <scope>IDENTIFICATION</scope>
    <source>
        <tissue evidence="16">Whole Larva</tissue>
    </source>
</reference>
<organism evidence="15 16">
    <name type="scientific">Nicrophorus vespilloides</name>
    <name type="common">Boreal carrion beetle</name>
    <dbReference type="NCBI Taxonomy" id="110193"/>
    <lineage>
        <taxon>Eukaryota</taxon>
        <taxon>Metazoa</taxon>
        <taxon>Ecdysozoa</taxon>
        <taxon>Arthropoda</taxon>
        <taxon>Hexapoda</taxon>
        <taxon>Insecta</taxon>
        <taxon>Pterygota</taxon>
        <taxon>Neoptera</taxon>
        <taxon>Endopterygota</taxon>
        <taxon>Coleoptera</taxon>
        <taxon>Polyphaga</taxon>
        <taxon>Staphyliniformia</taxon>
        <taxon>Silphidae</taxon>
        <taxon>Nicrophorinae</taxon>
        <taxon>Nicrophorus</taxon>
    </lineage>
</organism>
<dbReference type="InterPro" id="IPR000719">
    <property type="entry name" value="Prot_kinase_dom"/>
</dbReference>
<accession>A0ABM1N4P4</accession>
<evidence type="ECO:0000256" key="4">
    <source>
        <dbReference type="ARBA" id="ARBA00022723"/>
    </source>
</evidence>
<evidence type="ECO:0000256" key="7">
    <source>
        <dbReference type="ARBA" id="ARBA00022840"/>
    </source>
</evidence>
<feature type="transmembrane region" description="Helical" evidence="13">
    <location>
        <begin position="211"/>
        <end position="230"/>
    </location>
</feature>
<dbReference type="Proteomes" id="UP000695000">
    <property type="component" value="Unplaced"/>
</dbReference>
<keyword evidence="12" id="KW-0723">Serine/threonine-protein kinase</keyword>
<evidence type="ECO:0000256" key="6">
    <source>
        <dbReference type="ARBA" id="ARBA00022782"/>
    </source>
</evidence>
<evidence type="ECO:0000256" key="11">
    <source>
        <dbReference type="PROSITE-ProRule" id="PRU10141"/>
    </source>
</evidence>
<dbReference type="CDD" id="cd14080">
    <property type="entry name" value="STKc_TSSK-like"/>
    <property type="match status" value="1"/>
</dbReference>
<keyword evidence="13" id="KW-0472">Membrane</keyword>
<evidence type="ECO:0000256" key="12">
    <source>
        <dbReference type="RuleBase" id="RU000304"/>
    </source>
</evidence>
<keyword evidence="12" id="KW-0808">Transferase</keyword>
<dbReference type="PANTHER" id="PTHR24346">
    <property type="entry name" value="MAP/MICROTUBULE AFFINITY-REGULATING KINASE"/>
    <property type="match status" value="1"/>
</dbReference>
<keyword evidence="13" id="KW-0812">Transmembrane</keyword>
<evidence type="ECO:0000256" key="3">
    <source>
        <dbReference type="ARBA" id="ARBA00022553"/>
    </source>
</evidence>
<dbReference type="PROSITE" id="PS00108">
    <property type="entry name" value="PROTEIN_KINASE_ST"/>
    <property type="match status" value="1"/>
</dbReference>
<dbReference type="InterPro" id="IPR011009">
    <property type="entry name" value="Kinase-like_dom_sf"/>
</dbReference>
<evidence type="ECO:0000313" key="16">
    <source>
        <dbReference type="RefSeq" id="XP_017781794.1"/>
    </source>
</evidence>
<dbReference type="PROSITE" id="PS00107">
    <property type="entry name" value="PROTEIN_KINASE_ATP"/>
    <property type="match status" value="1"/>
</dbReference>
<name>A0ABM1N4P4_NICVS</name>
<dbReference type="PIRSF" id="PIRSF000654">
    <property type="entry name" value="Integrin-linked_kinase"/>
    <property type="match status" value="1"/>
</dbReference>
<sequence>MSKFNKKMRYGSEHGTHREILRNMGYTLGKTIGEGTYSKVCVANLFTEEINAKVACKIIHKKMAGSEFIKKFLPRELRIIKNLQHPNIVRVFNIIDLHDAIYIIMDYCRNGDLLEFIRESGPLDEELSRIFFRQIVDAVDYLHDLEIAHRDLKCENILISNNNVIKLGDFGFARCCVDGNGDCLLSDTFCGSAAYAAPEIIQGIPYYPKMYDIWALGCILYIMISATMPFDDSNVKKMLRIQLNRSLCMAAFKNWKKHCIHLKNLIACLLEPDVARRATIRQVVNCMWLQEKCNKLTHPCDY</sequence>
<comment type="cofactor">
    <cofactor evidence="1">
        <name>Mg(2+)</name>
        <dbReference type="ChEBI" id="CHEBI:18420"/>
    </cofactor>
</comment>
<dbReference type="SMART" id="SM00220">
    <property type="entry name" value="S_TKc"/>
    <property type="match status" value="1"/>
</dbReference>
<feature type="domain" description="Protein kinase" evidence="14">
    <location>
        <begin position="26"/>
        <end position="289"/>
    </location>
</feature>
<dbReference type="PROSITE" id="PS50011">
    <property type="entry name" value="PROTEIN_KINASE_DOM"/>
    <property type="match status" value="1"/>
</dbReference>
<evidence type="ECO:0000256" key="1">
    <source>
        <dbReference type="ARBA" id="ARBA00001946"/>
    </source>
</evidence>
<evidence type="ECO:0000256" key="8">
    <source>
        <dbReference type="ARBA" id="ARBA00022842"/>
    </source>
</evidence>
<keyword evidence="8" id="KW-0460">Magnesium</keyword>
<keyword evidence="6" id="KW-0221">Differentiation</keyword>